<proteinExistence type="inferred from homology"/>
<dbReference type="InterPro" id="IPR014017">
    <property type="entry name" value="DNA_helicase_UvrD-like_C"/>
</dbReference>
<dbReference type="RefSeq" id="WP_008646057.1">
    <property type="nucleotide sequence ID" value="NZ_CAXVMQ010000017.1"/>
</dbReference>
<evidence type="ECO:0000256" key="2">
    <source>
        <dbReference type="ARBA" id="ARBA00022741"/>
    </source>
</evidence>
<keyword evidence="2 10" id="KW-0547">Nucleotide-binding</keyword>
<dbReference type="PANTHER" id="PTHR11070">
    <property type="entry name" value="UVRD / RECB / PCRA DNA HELICASE FAMILY MEMBER"/>
    <property type="match status" value="1"/>
</dbReference>
<dbReference type="Gene3D" id="3.40.50.300">
    <property type="entry name" value="P-loop containing nucleotide triphosphate hydrolases"/>
    <property type="match status" value="3"/>
</dbReference>
<comment type="catalytic activity">
    <reaction evidence="7">
        <text>Couples ATP hydrolysis with the unwinding of duplex DNA by translocating in the 3'-5' direction.</text>
        <dbReference type="EC" id="5.6.2.4"/>
    </reaction>
</comment>
<evidence type="ECO:0000313" key="13">
    <source>
        <dbReference type="Proteomes" id="UP000186631"/>
    </source>
</evidence>
<dbReference type="InterPro" id="IPR000212">
    <property type="entry name" value="DNA_helicase_UvrD/REP"/>
</dbReference>
<dbReference type="InterPro" id="IPR013986">
    <property type="entry name" value="DExx_box_DNA_helicase_dom_sf"/>
</dbReference>
<keyword evidence="4 10" id="KW-0347">Helicase</keyword>
<evidence type="ECO:0000256" key="10">
    <source>
        <dbReference type="PROSITE-ProRule" id="PRU00560"/>
    </source>
</evidence>
<dbReference type="Proteomes" id="UP000186631">
    <property type="component" value="Unassembled WGS sequence"/>
</dbReference>
<dbReference type="GO" id="GO:0005829">
    <property type="term" value="C:cytosol"/>
    <property type="evidence" value="ECO:0007669"/>
    <property type="project" value="TreeGrafter"/>
</dbReference>
<gene>
    <name evidence="12" type="ORF">BHV80_14000</name>
</gene>
<feature type="domain" description="UvrD-like helicase ATP-binding" evidence="11">
    <location>
        <begin position="156"/>
        <end position="630"/>
    </location>
</feature>
<keyword evidence="3 10" id="KW-0378">Hydrolase</keyword>
<evidence type="ECO:0000256" key="4">
    <source>
        <dbReference type="ARBA" id="ARBA00022806"/>
    </source>
</evidence>
<dbReference type="GO" id="GO:0043138">
    <property type="term" value="F:3'-5' DNA helicase activity"/>
    <property type="evidence" value="ECO:0007669"/>
    <property type="project" value="UniProtKB-EC"/>
</dbReference>
<keyword evidence="5 10" id="KW-0067">ATP-binding</keyword>
<comment type="similarity">
    <text evidence="1">Belongs to the helicase family. UvrD subfamily.</text>
</comment>
<dbReference type="GO" id="GO:0000725">
    <property type="term" value="P:recombinational repair"/>
    <property type="evidence" value="ECO:0007669"/>
    <property type="project" value="TreeGrafter"/>
</dbReference>
<dbReference type="Pfam" id="PF13245">
    <property type="entry name" value="AAA_19"/>
    <property type="match status" value="1"/>
</dbReference>
<dbReference type="Gene3D" id="1.10.10.160">
    <property type="match status" value="1"/>
</dbReference>
<protein>
    <recommendedName>
        <fullName evidence="8">DNA 3'-5' helicase</fullName>
        <ecNumber evidence="8">5.6.2.4</ecNumber>
    </recommendedName>
</protein>
<evidence type="ECO:0000256" key="7">
    <source>
        <dbReference type="ARBA" id="ARBA00034617"/>
    </source>
</evidence>
<dbReference type="EC" id="5.6.2.4" evidence="8"/>
<evidence type="ECO:0000259" key="11">
    <source>
        <dbReference type="PROSITE" id="PS51198"/>
    </source>
</evidence>
<evidence type="ECO:0000256" key="8">
    <source>
        <dbReference type="ARBA" id="ARBA00034808"/>
    </source>
</evidence>
<dbReference type="EMBL" id="MNQV01000217">
    <property type="protein sequence ID" value="OKZ44995.1"/>
    <property type="molecule type" value="Genomic_DNA"/>
</dbReference>
<evidence type="ECO:0000256" key="6">
    <source>
        <dbReference type="ARBA" id="ARBA00023235"/>
    </source>
</evidence>
<name>A0A1Q6IVX6_PHOVU</name>
<dbReference type="PANTHER" id="PTHR11070:SF63">
    <property type="entry name" value="DNA HELICASE IV"/>
    <property type="match status" value="1"/>
</dbReference>
<accession>A0A1Q6IVX6</accession>
<organism evidence="12 13">
    <name type="scientific">Phocaeicola vulgatus</name>
    <name type="common">Bacteroides vulgatus</name>
    <dbReference type="NCBI Taxonomy" id="821"/>
    <lineage>
        <taxon>Bacteria</taxon>
        <taxon>Pseudomonadati</taxon>
        <taxon>Bacteroidota</taxon>
        <taxon>Bacteroidia</taxon>
        <taxon>Bacteroidales</taxon>
        <taxon>Bacteroidaceae</taxon>
        <taxon>Phocaeicola</taxon>
    </lineage>
</organism>
<dbReference type="GO" id="GO:0016887">
    <property type="term" value="F:ATP hydrolysis activity"/>
    <property type="evidence" value="ECO:0007669"/>
    <property type="project" value="RHEA"/>
</dbReference>
<evidence type="ECO:0000256" key="5">
    <source>
        <dbReference type="ARBA" id="ARBA00022840"/>
    </source>
</evidence>
<evidence type="ECO:0000313" key="12">
    <source>
        <dbReference type="EMBL" id="OKZ44995.1"/>
    </source>
</evidence>
<dbReference type="Pfam" id="PF13361">
    <property type="entry name" value="UvrD_C"/>
    <property type="match status" value="1"/>
</dbReference>
<dbReference type="GO" id="GO:0003677">
    <property type="term" value="F:DNA binding"/>
    <property type="evidence" value="ECO:0007669"/>
    <property type="project" value="InterPro"/>
</dbReference>
<evidence type="ECO:0000256" key="3">
    <source>
        <dbReference type="ARBA" id="ARBA00022801"/>
    </source>
</evidence>
<sequence length="874" mass="101707">MQALFIGVICIITISICYIAITRTRLKNKSKELSEKLNHISSYSNKSNYEQARERLSALNNGAFIDIPSDLNSTFSGKIISATQEKDFVNHYKPHFQEAYSLVKKLEAFNITPSETIFKFISDFGAINRLVKQHNEGIITFLLDTHKEFFDHCLKYPLDKQQRRSIVSEEENCLVVSSAGSGKTSSIVGKVKYLTEIKKINPQNILLISYTNKAAAELTERMGIAGLRGYTFHKLALDIIGQTTGQKPSIYENTDALFVKIYHELLNDKKFKKSVIEYFIDYQTPEKEWEKRKNERRQQLSEQKEVRLKATFPDMDGKTVYVRSEQEQKICFALSSLSVKFRYEEPYEHPLVDEMHSQYKPDFSIYFEQGGETKRIYLEHFGVDEHGLVPIWFAKDRGITYEEANQKYNDGITWKKAAHEKFSTKLLTTSSADFHYSDIREKLKTLLEKADVSIQEKTDAELYDMVLPPNSKHEKAFIRLVVTFVTLIKSSCKSVDEVLRQTKNAGDERSTFIIKNIFQPVYKRYIEELANINQIDFTDAILQATDICRSSHPVKYDYIIVDEFQDISVDRYNFLKVLREGNPPPKLYCVGDDWQSIYRFSGSDMALFNQFSDYFGQTEINKIETTYRFGEPLVSLSSQFIQRNEAQIKKNIHPFNPQVKTELQFCDYERRDYCNVIGQLVASIPLDKSVFLLGRYSFDDYYLSFMYKSVKEGNRFFYIIGDRKIEFLTVHKSKGLEADYVIILQCNKDTYGFPSLVSDDPVLNYVLTKSDQYPYGEERRLFYVAITRAKVKTYILYDRRFPSVFVDEFLHPEKITEESYAKHPNANKKWTRSADNFLLTLYHEGKSIKYIAEKMGRSQTSIVMRLGKLEGKRQ</sequence>
<evidence type="ECO:0000256" key="9">
    <source>
        <dbReference type="ARBA" id="ARBA00048988"/>
    </source>
</evidence>
<comment type="caution">
    <text evidence="12">The sequence shown here is derived from an EMBL/GenBank/DDBJ whole genome shotgun (WGS) entry which is preliminary data.</text>
</comment>
<keyword evidence="6" id="KW-0413">Isomerase</keyword>
<dbReference type="PROSITE" id="PS51198">
    <property type="entry name" value="UVRD_HELICASE_ATP_BIND"/>
    <property type="match status" value="1"/>
</dbReference>
<dbReference type="InterPro" id="IPR014016">
    <property type="entry name" value="UvrD-like_ATP-bd"/>
</dbReference>
<comment type="catalytic activity">
    <reaction evidence="9">
        <text>ATP + H2O = ADP + phosphate + H(+)</text>
        <dbReference type="Rhea" id="RHEA:13065"/>
        <dbReference type="ChEBI" id="CHEBI:15377"/>
        <dbReference type="ChEBI" id="CHEBI:15378"/>
        <dbReference type="ChEBI" id="CHEBI:30616"/>
        <dbReference type="ChEBI" id="CHEBI:43474"/>
        <dbReference type="ChEBI" id="CHEBI:456216"/>
        <dbReference type="EC" id="5.6.2.4"/>
    </reaction>
</comment>
<feature type="binding site" evidence="10">
    <location>
        <begin position="177"/>
        <end position="184"/>
    </location>
    <ligand>
        <name>ATP</name>
        <dbReference type="ChEBI" id="CHEBI:30616"/>
    </ligand>
</feature>
<dbReference type="GO" id="GO:0005524">
    <property type="term" value="F:ATP binding"/>
    <property type="evidence" value="ECO:0007669"/>
    <property type="project" value="UniProtKB-UniRule"/>
</dbReference>
<dbReference type="AlphaFoldDB" id="A0A1Q6IVX6"/>
<reference evidence="12 13" key="1">
    <citation type="journal article" date="2016" name="Nat. Biotechnol.">
        <title>Measurement of bacterial replication rates in microbial communities.</title>
        <authorList>
            <person name="Brown C.T."/>
            <person name="Olm M.R."/>
            <person name="Thomas B.C."/>
            <person name="Banfield J.F."/>
        </authorList>
    </citation>
    <scope>NUCLEOTIDE SEQUENCE [LARGE SCALE GENOMIC DNA]</scope>
    <source>
        <strain evidence="12">42_262</strain>
    </source>
</reference>
<dbReference type="InterPro" id="IPR027417">
    <property type="entry name" value="P-loop_NTPase"/>
</dbReference>
<evidence type="ECO:0000256" key="1">
    <source>
        <dbReference type="ARBA" id="ARBA00009922"/>
    </source>
</evidence>
<dbReference type="SUPFAM" id="SSF52540">
    <property type="entry name" value="P-loop containing nucleoside triphosphate hydrolases"/>
    <property type="match status" value="1"/>
</dbReference>